<keyword evidence="2" id="KW-1185">Reference proteome</keyword>
<dbReference type="Proteomes" id="UP001595818">
    <property type="component" value="Unassembled WGS sequence"/>
</dbReference>
<accession>A0ABV9T318</accession>
<name>A0ABV9T318_9BACT</name>
<proteinExistence type="predicted"/>
<evidence type="ECO:0000313" key="2">
    <source>
        <dbReference type="Proteomes" id="UP001595818"/>
    </source>
</evidence>
<comment type="caution">
    <text evidence="1">The sequence shown here is derived from an EMBL/GenBank/DDBJ whole genome shotgun (WGS) entry which is preliminary data.</text>
</comment>
<evidence type="ECO:0000313" key="1">
    <source>
        <dbReference type="EMBL" id="MFC4872901.1"/>
    </source>
</evidence>
<organism evidence="1 2">
    <name type="scientific">Negadavirga shengliensis</name>
    <dbReference type="NCBI Taxonomy" id="1389218"/>
    <lineage>
        <taxon>Bacteria</taxon>
        <taxon>Pseudomonadati</taxon>
        <taxon>Bacteroidota</taxon>
        <taxon>Cytophagia</taxon>
        <taxon>Cytophagales</taxon>
        <taxon>Cyclobacteriaceae</taxon>
        <taxon>Negadavirga</taxon>
    </lineage>
</organism>
<protein>
    <submittedName>
        <fullName evidence="1">Uncharacterized protein</fullName>
    </submittedName>
</protein>
<dbReference type="EMBL" id="JBHSJJ010000007">
    <property type="protein sequence ID" value="MFC4872901.1"/>
    <property type="molecule type" value="Genomic_DNA"/>
</dbReference>
<sequence length="56" mass="6403">MSKEIAKKIGVILVELVFSEASTLNRMTGVNSVLKLRYQLAVNPWFWKAVAQRHTE</sequence>
<reference evidence="2" key="1">
    <citation type="journal article" date="2019" name="Int. J. Syst. Evol. Microbiol.">
        <title>The Global Catalogue of Microorganisms (GCM) 10K type strain sequencing project: providing services to taxonomists for standard genome sequencing and annotation.</title>
        <authorList>
            <consortium name="The Broad Institute Genomics Platform"/>
            <consortium name="The Broad Institute Genome Sequencing Center for Infectious Disease"/>
            <person name="Wu L."/>
            <person name="Ma J."/>
        </authorList>
    </citation>
    <scope>NUCLEOTIDE SEQUENCE [LARGE SCALE GENOMIC DNA]</scope>
    <source>
        <strain evidence="2">CGMCC 4.7466</strain>
    </source>
</reference>
<gene>
    <name evidence="1" type="ORF">ACFPFU_14485</name>
</gene>